<keyword evidence="3 5" id="KW-0808">Transferase</keyword>
<dbReference type="CDD" id="cd02440">
    <property type="entry name" value="AdoMet_MTases"/>
    <property type="match status" value="1"/>
</dbReference>
<evidence type="ECO:0000313" key="5">
    <source>
        <dbReference type="EMBL" id="SPD85055.1"/>
    </source>
</evidence>
<dbReference type="EMBL" id="LT985188">
    <property type="protein sequence ID" value="SPD85055.1"/>
    <property type="molecule type" value="Genomic_DNA"/>
</dbReference>
<dbReference type="InterPro" id="IPR029063">
    <property type="entry name" value="SAM-dependent_MTases_sf"/>
</dbReference>
<dbReference type="Pfam" id="PF08241">
    <property type="entry name" value="Methyltransf_11"/>
    <property type="match status" value="1"/>
</dbReference>
<dbReference type="GO" id="GO:0008757">
    <property type="term" value="F:S-adenosylmethionine-dependent methyltransferase activity"/>
    <property type="evidence" value="ECO:0007669"/>
    <property type="project" value="InterPro"/>
</dbReference>
<dbReference type="Gene3D" id="3.40.50.150">
    <property type="entry name" value="Vaccinia Virus protein VP39"/>
    <property type="match status" value="1"/>
</dbReference>
<keyword evidence="2 5" id="KW-0489">Methyltransferase</keyword>
<sequence>MAGSFDAAAELYERARPSYPQQAVDWLLESAPQRVLDLGAGTGKLTRLLAGRVDVLYAVDPSPNMLAQLADAVPQAITAVGAAEAIPLPDGCVDAVLVAQAWHWVDPARALPEVRRVLAPRGVLGLIWNVRDESVPWVAELTRIIHGSEAERFVANDQPLPTELGPIGRLVVRWERPFDRQSLLELVGSRSYVISAPPDERAAIMRGVDDLLDNHPALQDEANWRLPYRTEAFRIRLA</sequence>
<reference evidence="5 6" key="1">
    <citation type="submission" date="2018-02" db="EMBL/GenBank/DDBJ databases">
        <authorList>
            <person name="Cohen D.B."/>
            <person name="Kent A.D."/>
        </authorList>
    </citation>
    <scope>NUCLEOTIDE SEQUENCE [LARGE SCALE GENOMIC DNA]</scope>
    <source>
        <strain evidence="5">1</strain>
    </source>
</reference>
<protein>
    <submittedName>
        <fullName evidence="5">Putative enzyme</fullName>
        <ecNumber evidence="5">2.1.1.-</ecNumber>
    </submittedName>
</protein>
<evidence type="ECO:0000256" key="3">
    <source>
        <dbReference type="ARBA" id="ARBA00022679"/>
    </source>
</evidence>
<dbReference type="GO" id="GO:0032259">
    <property type="term" value="P:methylation"/>
    <property type="evidence" value="ECO:0007669"/>
    <property type="project" value="UniProtKB-KW"/>
</dbReference>
<comment type="similarity">
    <text evidence="1">Belongs to the methyltransferase superfamily.</text>
</comment>
<evidence type="ECO:0000256" key="2">
    <source>
        <dbReference type="ARBA" id="ARBA00022603"/>
    </source>
</evidence>
<dbReference type="OrthoDB" id="9797252at2"/>
<evidence type="ECO:0000259" key="4">
    <source>
        <dbReference type="Pfam" id="PF08241"/>
    </source>
</evidence>
<dbReference type="InterPro" id="IPR013216">
    <property type="entry name" value="Methyltransf_11"/>
</dbReference>
<evidence type="ECO:0000256" key="1">
    <source>
        <dbReference type="ARBA" id="ARBA00008361"/>
    </source>
</evidence>
<dbReference type="RefSeq" id="WP_105184379.1">
    <property type="nucleotide sequence ID" value="NZ_BAAAGO010000016.1"/>
</dbReference>
<dbReference type="PANTHER" id="PTHR44942:SF4">
    <property type="entry name" value="METHYLTRANSFERASE TYPE 11 DOMAIN-CONTAINING PROTEIN"/>
    <property type="match status" value="1"/>
</dbReference>
<evidence type="ECO:0000313" key="6">
    <source>
        <dbReference type="Proteomes" id="UP000238164"/>
    </source>
</evidence>
<dbReference type="PANTHER" id="PTHR44942">
    <property type="entry name" value="METHYLTRANSF_11 DOMAIN-CONTAINING PROTEIN"/>
    <property type="match status" value="1"/>
</dbReference>
<dbReference type="AlphaFoldDB" id="A0A2N9JC33"/>
<dbReference type="KEGG" id="mgg:MPLG2_0019"/>
<dbReference type="EC" id="2.1.1.-" evidence="5"/>
<dbReference type="Proteomes" id="UP000238164">
    <property type="component" value="Chromosome 1"/>
</dbReference>
<name>A0A2N9JC33_9ACTN</name>
<dbReference type="SUPFAM" id="SSF53335">
    <property type="entry name" value="S-adenosyl-L-methionine-dependent methyltransferases"/>
    <property type="match status" value="1"/>
</dbReference>
<proteinExistence type="inferred from homology"/>
<feature type="domain" description="Methyltransferase type 11" evidence="4">
    <location>
        <begin position="36"/>
        <end position="124"/>
    </location>
</feature>
<gene>
    <name evidence="5" type="ORF">MPLG2_0019</name>
</gene>
<organism evidence="5 6">
    <name type="scientific">Micropruina glycogenica</name>
    <dbReference type="NCBI Taxonomy" id="75385"/>
    <lineage>
        <taxon>Bacteria</taxon>
        <taxon>Bacillati</taxon>
        <taxon>Actinomycetota</taxon>
        <taxon>Actinomycetes</taxon>
        <taxon>Propionibacteriales</taxon>
        <taxon>Nocardioidaceae</taxon>
        <taxon>Micropruina</taxon>
    </lineage>
</organism>
<keyword evidence="6" id="KW-1185">Reference proteome</keyword>
<dbReference type="InterPro" id="IPR051052">
    <property type="entry name" value="Diverse_substrate_MTase"/>
</dbReference>
<accession>A0A2N9JC33</accession>